<protein>
    <submittedName>
        <fullName evidence="21">Uncharacterized protein</fullName>
    </submittedName>
</protein>
<keyword evidence="18" id="KW-1133">Transmembrane helix</keyword>
<evidence type="ECO:0000256" key="1">
    <source>
        <dbReference type="ARBA" id="ARBA00004236"/>
    </source>
</evidence>
<evidence type="ECO:0000256" key="3">
    <source>
        <dbReference type="ARBA" id="ARBA00007739"/>
    </source>
</evidence>
<keyword evidence="4" id="KW-1003">Cell membrane</keyword>
<comment type="caution">
    <text evidence="21">The sequence shown here is derived from an EMBL/GenBank/DDBJ whole genome shotgun (WGS) entry which is preliminary data.</text>
</comment>
<dbReference type="PANTHER" id="PTHR32282:SF11">
    <property type="entry name" value="PENICILLIN-BINDING PROTEIN 1B"/>
    <property type="match status" value="1"/>
</dbReference>
<dbReference type="Gene3D" id="1.10.3810.10">
    <property type="entry name" value="Biosynthetic peptidoglycan transglycosylase-like"/>
    <property type="match status" value="1"/>
</dbReference>
<dbReference type="Proteomes" id="UP000034793">
    <property type="component" value="Unassembled WGS sequence"/>
</dbReference>
<dbReference type="SUPFAM" id="SSF53955">
    <property type="entry name" value="Lysozyme-like"/>
    <property type="match status" value="1"/>
</dbReference>
<reference evidence="21 22" key="1">
    <citation type="journal article" date="2015" name="Nature">
        <title>rRNA introns, odd ribosomes, and small enigmatic genomes across a large radiation of phyla.</title>
        <authorList>
            <person name="Brown C.T."/>
            <person name="Hug L.A."/>
            <person name="Thomas B.C."/>
            <person name="Sharon I."/>
            <person name="Castelle C.J."/>
            <person name="Singh A."/>
            <person name="Wilkins M.J."/>
            <person name="Williams K.H."/>
            <person name="Banfield J.F."/>
        </authorList>
    </citation>
    <scope>NUCLEOTIDE SEQUENCE [LARGE SCALE GENOMIC DNA]</scope>
</reference>
<evidence type="ECO:0000256" key="2">
    <source>
        <dbReference type="ARBA" id="ARBA00007090"/>
    </source>
</evidence>
<keyword evidence="14" id="KW-0961">Cell wall biogenesis/degradation</keyword>
<dbReference type="GO" id="GO:0006508">
    <property type="term" value="P:proteolysis"/>
    <property type="evidence" value="ECO:0007669"/>
    <property type="project" value="UniProtKB-KW"/>
</dbReference>
<keyword evidence="12 18" id="KW-0472">Membrane</keyword>
<feature type="region of interest" description="Disordered" evidence="17">
    <location>
        <begin position="848"/>
        <end position="872"/>
    </location>
</feature>
<keyword evidence="18" id="KW-0812">Transmembrane</keyword>
<gene>
    <name evidence="21" type="ORF">UT61_C0008G0040</name>
</gene>
<dbReference type="GO" id="GO:0008658">
    <property type="term" value="F:penicillin binding"/>
    <property type="evidence" value="ECO:0007669"/>
    <property type="project" value="InterPro"/>
</dbReference>
<dbReference type="GO" id="GO:0030288">
    <property type="term" value="C:outer membrane-bounded periplasmic space"/>
    <property type="evidence" value="ECO:0007669"/>
    <property type="project" value="TreeGrafter"/>
</dbReference>
<evidence type="ECO:0000256" key="7">
    <source>
        <dbReference type="ARBA" id="ARBA00022676"/>
    </source>
</evidence>
<evidence type="ECO:0000256" key="10">
    <source>
        <dbReference type="ARBA" id="ARBA00022960"/>
    </source>
</evidence>
<evidence type="ECO:0000256" key="11">
    <source>
        <dbReference type="ARBA" id="ARBA00022984"/>
    </source>
</evidence>
<dbReference type="InterPro" id="IPR001460">
    <property type="entry name" value="PCN-bd_Tpept"/>
</dbReference>
<evidence type="ECO:0000259" key="20">
    <source>
        <dbReference type="Pfam" id="PF00912"/>
    </source>
</evidence>
<evidence type="ECO:0000256" key="9">
    <source>
        <dbReference type="ARBA" id="ARBA00022801"/>
    </source>
</evidence>
<dbReference type="FunFam" id="1.10.3810.10:FF:000001">
    <property type="entry name" value="Penicillin-binding protein 1A"/>
    <property type="match status" value="1"/>
</dbReference>
<dbReference type="GO" id="GO:0071555">
    <property type="term" value="P:cell wall organization"/>
    <property type="evidence" value="ECO:0007669"/>
    <property type="project" value="UniProtKB-KW"/>
</dbReference>
<evidence type="ECO:0000256" key="12">
    <source>
        <dbReference type="ARBA" id="ARBA00023136"/>
    </source>
</evidence>
<dbReference type="PANTHER" id="PTHR32282">
    <property type="entry name" value="BINDING PROTEIN TRANSPEPTIDASE, PUTATIVE-RELATED"/>
    <property type="match status" value="1"/>
</dbReference>
<comment type="catalytic activity">
    <reaction evidence="16">
        <text>[GlcNAc-(1-&gt;4)-Mur2Ac(oyl-L-Ala-gamma-D-Glu-L-Lys-D-Ala-D-Ala)](n)-di-trans,octa-cis-undecaprenyl diphosphate + beta-D-GlcNAc-(1-&gt;4)-Mur2Ac(oyl-L-Ala-gamma-D-Glu-L-Lys-D-Ala-D-Ala)-di-trans,octa-cis-undecaprenyl diphosphate = [GlcNAc-(1-&gt;4)-Mur2Ac(oyl-L-Ala-gamma-D-Glu-L-Lys-D-Ala-D-Ala)](n+1)-di-trans,octa-cis-undecaprenyl diphosphate + di-trans,octa-cis-undecaprenyl diphosphate + H(+)</text>
        <dbReference type="Rhea" id="RHEA:23708"/>
        <dbReference type="Rhea" id="RHEA-COMP:9602"/>
        <dbReference type="Rhea" id="RHEA-COMP:9603"/>
        <dbReference type="ChEBI" id="CHEBI:15378"/>
        <dbReference type="ChEBI" id="CHEBI:58405"/>
        <dbReference type="ChEBI" id="CHEBI:60033"/>
        <dbReference type="ChEBI" id="CHEBI:78435"/>
        <dbReference type="EC" id="2.4.99.28"/>
    </reaction>
</comment>
<dbReference type="GO" id="GO:0008360">
    <property type="term" value="P:regulation of cell shape"/>
    <property type="evidence" value="ECO:0007669"/>
    <property type="project" value="UniProtKB-KW"/>
</dbReference>
<dbReference type="AlphaFoldDB" id="A0A0G0PQE7"/>
<dbReference type="InterPro" id="IPR050396">
    <property type="entry name" value="Glycosyltr_51/Transpeptidase"/>
</dbReference>
<evidence type="ECO:0000313" key="21">
    <source>
        <dbReference type="EMBL" id="KKR30384.1"/>
    </source>
</evidence>
<evidence type="ECO:0000256" key="16">
    <source>
        <dbReference type="ARBA" id="ARBA00049902"/>
    </source>
</evidence>
<dbReference type="InterPro" id="IPR023346">
    <property type="entry name" value="Lysozyme-like_dom_sf"/>
</dbReference>
<dbReference type="GO" id="GO:0008955">
    <property type="term" value="F:peptidoglycan glycosyltransferase activity"/>
    <property type="evidence" value="ECO:0007669"/>
    <property type="project" value="UniProtKB-EC"/>
</dbReference>
<feature type="compositionally biased region" description="Basic and acidic residues" evidence="17">
    <location>
        <begin position="848"/>
        <end position="871"/>
    </location>
</feature>
<evidence type="ECO:0000256" key="6">
    <source>
        <dbReference type="ARBA" id="ARBA00022670"/>
    </source>
</evidence>
<dbReference type="Pfam" id="PF00912">
    <property type="entry name" value="Transgly"/>
    <property type="match status" value="1"/>
</dbReference>
<evidence type="ECO:0000256" key="18">
    <source>
        <dbReference type="SAM" id="Phobius"/>
    </source>
</evidence>
<evidence type="ECO:0000256" key="4">
    <source>
        <dbReference type="ARBA" id="ARBA00022475"/>
    </source>
</evidence>
<evidence type="ECO:0000256" key="14">
    <source>
        <dbReference type="ARBA" id="ARBA00023316"/>
    </source>
</evidence>
<evidence type="ECO:0000256" key="13">
    <source>
        <dbReference type="ARBA" id="ARBA00023268"/>
    </source>
</evidence>
<comment type="catalytic activity">
    <reaction evidence="15">
        <text>Preferential cleavage: (Ac)2-L-Lys-D-Ala-|-D-Ala. Also transpeptidation of peptidyl-alanyl moieties that are N-acyl substituents of D-alanine.</text>
        <dbReference type="EC" id="3.4.16.4"/>
    </reaction>
</comment>
<keyword evidence="13" id="KW-0511">Multifunctional enzyme</keyword>
<keyword evidence="8" id="KW-0808">Transferase</keyword>
<dbReference type="InterPro" id="IPR012338">
    <property type="entry name" value="Beta-lactam/transpept-like"/>
</dbReference>
<evidence type="ECO:0000256" key="8">
    <source>
        <dbReference type="ARBA" id="ARBA00022679"/>
    </source>
</evidence>
<comment type="subcellular location">
    <subcellularLocation>
        <location evidence="1">Cell membrane</location>
    </subcellularLocation>
</comment>
<dbReference type="GO" id="GO:0009252">
    <property type="term" value="P:peptidoglycan biosynthetic process"/>
    <property type="evidence" value="ECO:0007669"/>
    <property type="project" value="UniProtKB-KW"/>
</dbReference>
<dbReference type="GO" id="GO:0009002">
    <property type="term" value="F:serine-type D-Ala-D-Ala carboxypeptidase activity"/>
    <property type="evidence" value="ECO:0007669"/>
    <property type="project" value="UniProtKB-EC"/>
</dbReference>
<organism evidence="21 22">
    <name type="scientific">Candidatus Woesebacteria bacterium GW2011_GWA1_39_8</name>
    <dbReference type="NCBI Taxonomy" id="1618552"/>
    <lineage>
        <taxon>Bacteria</taxon>
        <taxon>Candidatus Woeseibacteriota</taxon>
    </lineage>
</organism>
<evidence type="ECO:0000259" key="19">
    <source>
        <dbReference type="Pfam" id="PF00905"/>
    </source>
</evidence>
<evidence type="ECO:0000256" key="15">
    <source>
        <dbReference type="ARBA" id="ARBA00034000"/>
    </source>
</evidence>
<accession>A0A0G0PQE7</accession>
<dbReference type="PATRIC" id="fig|1618552.3.peg.344"/>
<feature type="domain" description="Glycosyl transferase family 51" evidence="20">
    <location>
        <begin position="221"/>
        <end position="393"/>
    </location>
</feature>
<keyword evidence="9" id="KW-0378">Hydrolase</keyword>
<keyword evidence="7" id="KW-0328">Glycosyltransferase</keyword>
<comment type="similarity">
    <text evidence="3">In the N-terminal section; belongs to the glycosyltransferase 51 family.</text>
</comment>
<feature type="domain" description="Penicillin-binding protein transpeptidase" evidence="19">
    <location>
        <begin position="481"/>
        <end position="789"/>
    </location>
</feature>
<comment type="similarity">
    <text evidence="2">In the C-terminal section; belongs to the transpeptidase family.</text>
</comment>
<keyword evidence="10" id="KW-0133">Cell shape</keyword>
<evidence type="ECO:0000256" key="5">
    <source>
        <dbReference type="ARBA" id="ARBA00022645"/>
    </source>
</evidence>
<evidence type="ECO:0000313" key="22">
    <source>
        <dbReference type="Proteomes" id="UP000034793"/>
    </source>
</evidence>
<keyword evidence="11" id="KW-0573">Peptidoglycan synthesis</keyword>
<dbReference type="EMBL" id="LBXL01000008">
    <property type="protein sequence ID" value="KKR30384.1"/>
    <property type="molecule type" value="Genomic_DNA"/>
</dbReference>
<dbReference type="GO" id="GO:0005886">
    <property type="term" value="C:plasma membrane"/>
    <property type="evidence" value="ECO:0007669"/>
    <property type="project" value="UniProtKB-SubCell"/>
</dbReference>
<name>A0A0G0PQE7_9BACT</name>
<dbReference type="InterPro" id="IPR036950">
    <property type="entry name" value="PBP_transglycosylase"/>
</dbReference>
<dbReference type="InterPro" id="IPR001264">
    <property type="entry name" value="Glyco_trans_51"/>
</dbReference>
<evidence type="ECO:0000256" key="17">
    <source>
        <dbReference type="SAM" id="MobiDB-lite"/>
    </source>
</evidence>
<keyword evidence="5" id="KW-0121">Carboxypeptidase</keyword>
<feature type="transmembrane region" description="Helical" evidence="18">
    <location>
        <begin position="165"/>
        <end position="192"/>
    </location>
</feature>
<feature type="transmembrane region" description="Helical" evidence="18">
    <location>
        <begin position="34"/>
        <end position="51"/>
    </location>
</feature>
<proteinExistence type="inferred from homology"/>
<dbReference type="Pfam" id="PF00905">
    <property type="entry name" value="Transpeptidase"/>
    <property type="match status" value="1"/>
</dbReference>
<dbReference type="Gene3D" id="3.40.710.10">
    <property type="entry name" value="DD-peptidase/beta-lactamase superfamily"/>
    <property type="match status" value="1"/>
</dbReference>
<sequence>MGHTTAKDVHLALNLVKKVLKLISGLLLSVGKPLFVLFSYFFLGIVSFLYITGRTCGKIFGVAKPVFNQLIPSSKKLFQNAKDIRILLPRMRLRRKGVIFAASTKQASNILFSSFFNLVRAVFLALFNLTKVISKTLVLVINFTKDKFSLLVLKARLSVLSTSRNFLKLLALFFATGFLLLGVAIFSFWVVIMKDLPSPEILAQRSMPMSTKIYDRNGILLYTIFKDQNRTPVPLSEIPIYVRSATIAIEDAEFYSHPGFSVRGISRALFKDLREGQLAGGSTITQQLVKNTLLTPEKTVIRKLKEIVLAVEVELTYDKDDILEMYLNEVSYGGTAYGIQEAARTYFDKDVKDLTLAEASILAGLPKSPSSFSPYGENPKGTFARQKDVLNLMRINGFITEEQQRQAEKEEIKFAKNQIEIKAPHFVFYVRQILEEKYGKEVLEKGGLEVITSLDYRIQELAEQIVKEEVEKLSKLNVTNGAVIILDPQTGEILAMVGSKNYFDTEHDGNVNITTTLQSPGSSIKVVNYAYALSNGLTAGSVINDSPITFLVEGQPPYTPKNYEGQYRGSVTLRSAFAESRNIPAVKVLASYGVKNMVEMGQKMGITTWENPDNYGLSLTLGGGEVRLIDLARVYASVANYGVRPELRSVLKITDHQGKIVEEFSCEEKDEPMIAQASSSDSATLNIKEISSCKGERVIDDRVAFIITDILKDNQARSPSFGSNSLLIIPKHSEVAVKTGTSNNFRDNLAIGYTQKYVVAVWVGNNDNSEMARIASGVTGATPIWNKIMSALLSEELNNDWPIPPKLVQLPICPYTGTLACEGCPTKKEWFLEDNKPDKACSPEWFEKAEGPEEVGGKNEEEKDKNQEIRETQIYNPASIIDRLLESRFGKKKKPSN</sequence>
<keyword evidence="6" id="KW-0645">Protease</keyword>
<dbReference type="SUPFAM" id="SSF56601">
    <property type="entry name" value="beta-lactamase/transpeptidase-like"/>
    <property type="match status" value="1"/>
</dbReference>
<dbReference type="NCBIfam" id="TIGR02074">
    <property type="entry name" value="PBP_1a_fam"/>
    <property type="match status" value="1"/>
</dbReference>